<dbReference type="PROSITE" id="PS50192">
    <property type="entry name" value="T_SNARE"/>
    <property type="match status" value="1"/>
</dbReference>
<feature type="transmembrane region" description="Helical" evidence="6">
    <location>
        <begin position="218"/>
        <end position="236"/>
    </location>
</feature>
<keyword evidence="5 6" id="KW-0472">Membrane</keyword>
<dbReference type="Proteomes" id="UP000283634">
    <property type="component" value="Unassembled WGS sequence"/>
</dbReference>
<evidence type="ECO:0000256" key="4">
    <source>
        <dbReference type="ARBA" id="ARBA00022989"/>
    </source>
</evidence>
<evidence type="ECO:0000256" key="5">
    <source>
        <dbReference type="ARBA" id="ARBA00023136"/>
    </source>
</evidence>
<dbReference type="InterPro" id="IPR010989">
    <property type="entry name" value="SNARE"/>
</dbReference>
<dbReference type="VEuPathDB" id="TriTrypDB:TRSC58_01242"/>
<dbReference type="RefSeq" id="XP_029235340.1">
    <property type="nucleotide sequence ID" value="XM_029384832.1"/>
</dbReference>
<keyword evidence="4 6" id="KW-1133">Transmembrane helix</keyword>
<keyword evidence="9" id="KW-1185">Reference proteome</keyword>
<accession>A0A3R7KG01</accession>
<evidence type="ECO:0000256" key="3">
    <source>
        <dbReference type="ARBA" id="ARBA00022692"/>
    </source>
</evidence>
<dbReference type="Gene3D" id="1.20.5.110">
    <property type="match status" value="1"/>
</dbReference>
<protein>
    <submittedName>
        <fullName evidence="8">Putative Qc-SNARE protein</fullName>
    </submittedName>
</protein>
<keyword evidence="2" id="KW-0813">Transport</keyword>
<gene>
    <name evidence="8" type="ORF">TraAM80_08071</name>
</gene>
<comment type="subcellular location">
    <subcellularLocation>
        <location evidence="1">Membrane</location>
        <topology evidence="1">Single-pass membrane protein</topology>
    </subcellularLocation>
</comment>
<dbReference type="AlphaFoldDB" id="A0A3R7KG01"/>
<feature type="domain" description="T-SNARE coiled-coil homology" evidence="7">
    <location>
        <begin position="146"/>
        <end position="208"/>
    </location>
</feature>
<sequence length="237" mass="27037">MSSGVTSQRRGEDPWPRMEKEVEAMMNGLLVQMQRYREVAHPTVIAEDEMFDSITAAVEEVEEMRAALDTAIEHPELFAITTEELQARAEKTRAWERDMKKALDLRAQIVAVRRRRAVAQQEDFSLAEAGTREHNDFLQQEHEAQQRHMLADDATIDRLAGGVHRVRDTAVNIKDELNTQEYVLDDIDSGMTRAQLRLQGIIRKVGKLLDSASDRKKFICIVVLVAILVLLIMFVVK</sequence>
<dbReference type="SUPFAM" id="SSF47661">
    <property type="entry name" value="t-snare proteins"/>
    <property type="match status" value="1"/>
</dbReference>
<keyword evidence="3 6" id="KW-0812">Transmembrane</keyword>
<organism evidence="8 9">
    <name type="scientific">Trypanosoma rangeli</name>
    <dbReference type="NCBI Taxonomy" id="5698"/>
    <lineage>
        <taxon>Eukaryota</taxon>
        <taxon>Discoba</taxon>
        <taxon>Euglenozoa</taxon>
        <taxon>Kinetoplastea</taxon>
        <taxon>Metakinetoplastina</taxon>
        <taxon>Trypanosomatida</taxon>
        <taxon>Trypanosomatidae</taxon>
        <taxon>Trypanosoma</taxon>
        <taxon>Herpetosoma</taxon>
    </lineage>
</organism>
<evidence type="ECO:0000313" key="9">
    <source>
        <dbReference type="Proteomes" id="UP000283634"/>
    </source>
</evidence>
<dbReference type="GeneID" id="40332004"/>
<dbReference type="GO" id="GO:0005737">
    <property type="term" value="C:cytoplasm"/>
    <property type="evidence" value="ECO:0007669"/>
    <property type="project" value="UniProtKB-ARBA"/>
</dbReference>
<dbReference type="OrthoDB" id="248940at2759"/>
<dbReference type="CDD" id="cd15841">
    <property type="entry name" value="SNARE_Qc"/>
    <property type="match status" value="1"/>
</dbReference>
<evidence type="ECO:0000256" key="1">
    <source>
        <dbReference type="ARBA" id="ARBA00004167"/>
    </source>
</evidence>
<comment type="caution">
    <text evidence="8">The sequence shown here is derived from an EMBL/GenBank/DDBJ whole genome shotgun (WGS) entry which is preliminary data.</text>
</comment>
<evidence type="ECO:0000259" key="7">
    <source>
        <dbReference type="PROSITE" id="PS50192"/>
    </source>
</evidence>
<name>A0A3R7KG01_TRYRA</name>
<dbReference type="OMA" id="EHDPYRF"/>
<evidence type="ECO:0000256" key="6">
    <source>
        <dbReference type="SAM" id="Phobius"/>
    </source>
</evidence>
<proteinExistence type="predicted"/>
<dbReference type="SUPFAM" id="SSF58038">
    <property type="entry name" value="SNARE fusion complex"/>
    <property type="match status" value="1"/>
</dbReference>
<dbReference type="GO" id="GO:0012505">
    <property type="term" value="C:endomembrane system"/>
    <property type="evidence" value="ECO:0007669"/>
    <property type="project" value="UniProtKB-ARBA"/>
</dbReference>
<dbReference type="GO" id="GO:0016192">
    <property type="term" value="P:vesicle-mediated transport"/>
    <property type="evidence" value="ECO:0007669"/>
    <property type="project" value="InterPro"/>
</dbReference>
<evidence type="ECO:0000313" key="8">
    <source>
        <dbReference type="EMBL" id="RNE99689.1"/>
    </source>
</evidence>
<evidence type="ECO:0000256" key="2">
    <source>
        <dbReference type="ARBA" id="ARBA00022448"/>
    </source>
</evidence>
<dbReference type="EMBL" id="MKGL01000370">
    <property type="protein sequence ID" value="RNE99689.1"/>
    <property type="molecule type" value="Genomic_DNA"/>
</dbReference>
<dbReference type="InterPro" id="IPR000727">
    <property type="entry name" value="T_SNARE_dom"/>
</dbReference>
<dbReference type="GO" id="GO:0016020">
    <property type="term" value="C:membrane"/>
    <property type="evidence" value="ECO:0007669"/>
    <property type="project" value="UniProtKB-SubCell"/>
</dbReference>
<dbReference type="PANTHER" id="PTHR12791">
    <property type="entry name" value="GOLGI SNARE BET1-RELATED"/>
    <property type="match status" value="1"/>
</dbReference>
<reference evidence="8 9" key="1">
    <citation type="journal article" date="2018" name="BMC Genomics">
        <title>Genomic comparison of Trypanosoma conorhini and Trypanosoma rangeli to Trypanosoma cruzi strains of high and low virulence.</title>
        <authorList>
            <person name="Bradwell K.R."/>
            <person name="Koparde V.N."/>
            <person name="Matveyev A.V."/>
            <person name="Serrano M.G."/>
            <person name="Alves J.M."/>
            <person name="Parikh H."/>
            <person name="Huang B."/>
            <person name="Lee V."/>
            <person name="Espinosa-Alvarez O."/>
            <person name="Ortiz P.A."/>
            <person name="Costa-Martins A.G."/>
            <person name="Teixeira M.M."/>
            <person name="Buck G.A."/>
        </authorList>
    </citation>
    <scope>NUCLEOTIDE SEQUENCE [LARGE SCALE GENOMIC DNA]</scope>
    <source>
        <strain evidence="8 9">AM80</strain>
    </source>
</reference>